<keyword evidence="3" id="KW-1185">Reference proteome</keyword>
<gene>
    <name evidence="2" type="primary">Dper\GL13460</name>
    <name evidence="2" type="ORF">Dper_GL13460</name>
</gene>
<dbReference type="HOGENOM" id="CLU_1867227_0_0_1"/>
<sequence>MSVDWRLLGGLCLLLVVVAVNGELYTALAEMEELLETESVLITNLEGYIRVQEDKLSLLKNADKETSPRECRLRLRLLLPFDSFQPSSDRIGAEQKQKQEQMFLFSVSGLMERAKRNAQQQALYGCLGRAPLYVYYE</sequence>
<dbReference type="AlphaFoldDB" id="B4GNL9"/>
<evidence type="ECO:0000313" key="3">
    <source>
        <dbReference type="Proteomes" id="UP000008744"/>
    </source>
</evidence>
<organism evidence="3">
    <name type="scientific">Drosophila persimilis</name>
    <name type="common">Fruit fly</name>
    <dbReference type="NCBI Taxonomy" id="7234"/>
    <lineage>
        <taxon>Eukaryota</taxon>
        <taxon>Metazoa</taxon>
        <taxon>Ecdysozoa</taxon>
        <taxon>Arthropoda</taxon>
        <taxon>Hexapoda</taxon>
        <taxon>Insecta</taxon>
        <taxon>Pterygota</taxon>
        <taxon>Neoptera</taxon>
        <taxon>Endopterygota</taxon>
        <taxon>Diptera</taxon>
        <taxon>Brachycera</taxon>
        <taxon>Muscomorpha</taxon>
        <taxon>Ephydroidea</taxon>
        <taxon>Drosophilidae</taxon>
        <taxon>Drosophila</taxon>
        <taxon>Sophophora</taxon>
    </lineage>
</organism>
<dbReference type="eggNOG" id="KOG1591">
    <property type="taxonomic scope" value="Eukaryota"/>
</dbReference>
<proteinExistence type="predicted"/>
<feature type="chain" id="PRO_5002803957" evidence="1">
    <location>
        <begin position="23"/>
        <end position="137"/>
    </location>
</feature>
<reference evidence="2 3" key="1">
    <citation type="journal article" date="2007" name="Nature">
        <title>Evolution of genes and genomes on the Drosophila phylogeny.</title>
        <authorList>
            <consortium name="Drosophila 12 Genomes Consortium"/>
            <person name="Clark A.G."/>
            <person name="Eisen M.B."/>
            <person name="Smith D.R."/>
            <person name="Bergman C.M."/>
            <person name="Oliver B."/>
            <person name="Markow T.A."/>
            <person name="Kaufman T.C."/>
            <person name="Kellis M."/>
            <person name="Gelbart W."/>
            <person name="Iyer V.N."/>
            <person name="Pollard D.A."/>
            <person name="Sackton T.B."/>
            <person name="Larracuente A.M."/>
            <person name="Singh N.D."/>
            <person name="Abad J.P."/>
            <person name="Abt D.N."/>
            <person name="Adryan B."/>
            <person name="Aguade M."/>
            <person name="Akashi H."/>
            <person name="Anderson W.W."/>
            <person name="Aquadro C.F."/>
            <person name="Ardell D.H."/>
            <person name="Arguello R."/>
            <person name="Artieri C.G."/>
            <person name="Barbash D.A."/>
            <person name="Barker D."/>
            <person name="Barsanti P."/>
            <person name="Batterham P."/>
            <person name="Batzoglou S."/>
            <person name="Begun D."/>
            <person name="Bhutkar A."/>
            <person name="Blanco E."/>
            <person name="Bosak S.A."/>
            <person name="Bradley R.K."/>
            <person name="Brand A.D."/>
            <person name="Brent M.R."/>
            <person name="Brooks A.N."/>
            <person name="Brown R.H."/>
            <person name="Butlin R.K."/>
            <person name="Caggese C."/>
            <person name="Calvi B.R."/>
            <person name="Bernardo de Carvalho A."/>
            <person name="Caspi A."/>
            <person name="Castrezana S."/>
            <person name="Celniker S.E."/>
            <person name="Chang J.L."/>
            <person name="Chapple C."/>
            <person name="Chatterji S."/>
            <person name="Chinwalla A."/>
            <person name="Civetta A."/>
            <person name="Clifton S.W."/>
            <person name="Comeron J.M."/>
            <person name="Costello J.C."/>
            <person name="Coyne J.A."/>
            <person name="Daub J."/>
            <person name="David R.G."/>
            <person name="Delcher A.L."/>
            <person name="Delehaunty K."/>
            <person name="Do C.B."/>
            <person name="Ebling H."/>
            <person name="Edwards K."/>
            <person name="Eickbush T."/>
            <person name="Evans J.D."/>
            <person name="Filipski A."/>
            <person name="Findeiss S."/>
            <person name="Freyhult E."/>
            <person name="Fulton L."/>
            <person name="Fulton R."/>
            <person name="Garcia A.C."/>
            <person name="Gardiner A."/>
            <person name="Garfield D.A."/>
            <person name="Garvin B.E."/>
            <person name="Gibson G."/>
            <person name="Gilbert D."/>
            <person name="Gnerre S."/>
            <person name="Godfrey J."/>
            <person name="Good R."/>
            <person name="Gotea V."/>
            <person name="Gravely B."/>
            <person name="Greenberg A.J."/>
            <person name="Griffiths-Jones S."/>
            <person name="Gross S."/>
            <person name="Guigo R."/>
            <person name="Gustafson E.A."/>
            <person name="Haerty W."/>
            <person name="Hahn M.W."/>
            <person name="Halligan D.L."/>
            <person name="Halpern A.L."/>
            <person name="Halter G.M."/>
            <person name="Han M.V."/>
            <person name="Heger A."/>
            <person name="Hillier L."/>
            <person name="Hinrichs A.S."/>
            <person name="Holmes I."/>
            <person name="Hoskins R.A."/>
            <person name="Hubisz M.J."/>
            <person name="Hultmark D."/>
            <person name="Huntley M.A."/>
            <person name="Jaffe D.B."/>
            <person name="Jagadeeshan S."/>
            <person name="Jeck W.R."/>
            <person name="Johnson J."/>
            <person name="Jones C.D."/>
            <person name="Jordan W.C."/>
            <person name="Karpen G.H."/>
            <person name="Kataoka E."/>
            <person name="Keightley P.D."/>
            <person name="Kheradpour P."/>
            <person name="Kirkness E.F."/>
            <person name="Koerich L.B."/>
            <person name="Kristiansen K."/>
            <person name="Kudrna D."/>
            <person name="Kulathinal R.J."/>
            <person name="Kumar S."/>
            <person name="Kwok R."/>
            <person name="Lander E."/>
            <person name="Langley C.H."/>
            <person name="Lapoint R."/>
            <person name="Lazzaro B.P."/>
            <person name="Lee S.J."/>
            <person name="Levesque L."/>
            <person name="Li R."/>
            <person name="Lin C.F."/>
            <person name="Lin M.F."/>
            <person name="Lindblad-Toh K."/>
            <person name="Llopart A."/>
            <person name="Long M."/>
            <person name="Low L."/>
            <person name="Lozovsky E."/>
            <person name="Lu J."/>
            <person name="Luo M."/>
            <person name="Machado C.A."/>
            <person name="Makalowski W."/>
            <person name="Marzo M."/>
            <person name="Matsuda M."/>
            <person name="Matzkin L."/>
            <person name="McAllister B."/>
            <person name="McBride C.S."/>
            <person name="McKernan B."/>
            <person name="McKernan K."/>
            <person name="Mendez-Lago M."/>
            <person name="Minx P."/>
            <person name="Mollenhauer M.U."/>
            <person name="Montooth K."/>
            <person name="Mount S.M."/>
            <person name="Mu X."/>
            <person name="Myers E."/>
            <person name="Negre B."/>
            <person name="Newfeld S."/>
            <person name="Nielsen R."/>
            <person name="Noor M.A."/>
            <person name="O'Grady P."/>
            <person name="Pachter L."/>
            <person name="Papaceit M."/>
            <person name="Parisi M.J."/>
            <person name="Parisi M."/>
            <person name="Parts L."/>
            <person name="Pedersen J.S."/>
            <person name="Pesole G."/>
            <person name="Phillippy A.M."/>
            <person name="Ponting C.P."/>
            <person name="Pop M."/>
            <person name="Porcelli D."/>
            <person name="Powell J.R."/>
            <person name="Prohaska S."/>
            <person name="Pruitt K."/>
            <person name="Puig M."/>
            <person name="Quesneville H."/>
            <person name="Ram K.R."/>
            <person name="Rand D."/>
            <person name="Rasmussen M.D."/>
            <person name="Reed L.K."/>
            <person name="Reenan R."/>
            <person name="Reily A."/>
            <person name="Remington K.A."/>
            <person name="Rieger T.T."/>
            <person name="Ritchie M.G."/>
            <person name="Robin C."/>
            <person name="Rogers Y.H."/>
            <person name="Rohde C."/>
            <person name="Rozas J."/>
            <person name="Rubenfield M.J."/>
            <person name="Ruiz A."/>
            <person name="Russo S."/>
            <person name="Salzberg S.L."/>
            <person name="Sanchez-Gracia A."/>
            <person name="Saranga D.J."/>
            <person name="Sato H."/>
            <person name="Schaeffer S.W."/>
            <person name="Schatz M.C."/>
            <person name="Schlenke T."/>
            <person name="Schwartz R."/>
            <person name="Segarra C."/>
            <person name="Singh R.S."/>
            <person name="Sirot L."/>
            <person name="Sirota M."/>
            <person name="Sisneros N.B."/>
            <person name="Smith C.D."/>
            <person name="Smith T.F."/>
            <person name="Spieth J."/>
            <person name="Stage D.E."/>
            <person name="Stark A."/>
            <person name="Stephan W."/>
            <person name="Strausberg R.L."/>
            <person name="Strempel S."/>
            <person name="Sturgill D."/>
            <person name="Sutton G."/>
            <person name="Sutton G.G."/>
            <person name="Tao W."/>
            <person name="Teichmann S."/>
            <person name="Tobari Y.N."/>
            <person name="Tomimura Y."/>
            <person name="Tsolas J.M."/>
            <person name="Valente V.L."/>
            <person name="Venter E."/>
            <person name="Venter J.C."/>
            <person name="Vicario S."/>
            <person name="Vieira F.G."/>
            <person name="Vilella A.J."/>
            <person name="Villasante A."/>
            <person name="Walenz B."/>
            <person name="Wang J."/>
            <person name="Wasserman M."/>
            <person name="Watts T."/>
            <person name="Wilson D."/>
            <person name="Wilson R.K."/>
            <person name="Wing R.A."/>
            <person name="Wolfner M.F."/>
            <person name="Wong A."/>
            <person name="Wong G.K."/>
            <person name="Wu C.I."/>
            <person name="Wu G."/>
            <person name="Yamamoto D."/>
            <person name="Yang H.P."/>
            <person name="Yang S.P."/>
            <person name="Yorke J.A."/>
            <person name="Yoshida K."/>
            <person name="Zdobnov E."/>
            <person name="Zhang P."/>
            <person name="Zhang Y."/>
            <person name="Zimin A.V."/>
            <person name="Baldwin J."/>
            <person name="Abdouelleil A."/>
            <person name="Abdulkadir J."/>
            <person name="Abebe A."/>
            <person name="Abera B."/>
            <person name="Abreu J."/>
            <person name="Acer S.C."/>
            <person name="Aftuck L."/>
            <person name="Alexander A."/>
            <person name="An P."/>
            <person name="Anderson E."/>
            <person name="Anderson S."/>
            <person name="Arachi H."/>
            <person name="Azer M."/>
            <person name="Bachantsang P."/>
            <person name="Barry A."/>
            <person name="Bayul T."/>
            <person name="Berlin A."/>
            <person name="Bessette D."/>
            <person name="Bloom T."/>
            <person name="Blye J."/>
            <person name="Boguslavskiy L."/>
            <person name="Bonnet C."/>
            <person name="Boukhgalter B."/>
            <person name="Bourzgui I."/>
            <person name="Brown A."/>
            <person name="Cahill P."/>
            <person name="Channer S."/>
            <person name="Cheshatsang Y."/>
            <person name="Chuda L."/>
            <person name="Citroen M."/>
            <person name="Collymore A."/>
            <person name="Cooke P."/>
            <person name="Costello M."/>
            <person name="D'Aco K."/>
            <person name="Daza R."/>
            <person name="De Haan G."/>
            <person name="DeGray S."/>
            <person name="DeMaso C."/>
            <person name="Dhargay N."/>
            <person name="Dooley K."/>
            <person name="Dooley E."/>
            <person name="Doricent M."/>
            <person name="Dorje P."/>
            <person name="Dorjee K."/>
            <person name="Dupes A."/>
            <person name="Elong R."/>
            <person name="Falk J."/>
            <person name="Farina A."/>
            <person name="Faro S."/>
            <person name="Ferguson D."/>
            <person name="Fisher S."/>
            <person name="Foley C.D."/>
            <person name="Franke A."/>
            <person name="Friedrich D."/>
            <person name="Gadbois L."/>
            <person name="Gearin G."/>
            <person name="Gearin C.R."/>
            <person name="Giannoukos G."/>
            <person name="Goode T."/>
            <person name="Graham J."/>
            <person name="Grandbois E."/>
            <person name="Grewal S."/>
            <person name="Gyaltsen K."/>
            <person name="Hafez N."/>
            <person name="Hagos B."/>
            <person name="Hall J."/>
            <person name="Henson C."/>
            <person name="Hollinger A."/>
            <person name="Honan T."/>
            <person name="Huard M.D."/>
            <person name="Hughes L."/>
            <person name="Hurhula B."/>
            <person name="Husby M.E."/>
            <person name="Kamat A."/>
            <person name="Kanga B."/>
            <person name="Kashin S."/>
            <person name="Khazanovich D."/>
            <person name="Kisner P."/>
            <person name="Lance K."/>
            <person name="Lara M."/>
            <person name="Lee W."/>
            <person name="Lennon N."/>
            <person name="Letendre F."/>
            <person name="LeVine R."/>
            <person name="Lipovsky A."/>
            <person name="Liu X."/>
            <person name="Liu J."/>
            <person name="Liu S."/>
            <person name="Lokyitsang T."/>
            <person name="Lokyitsang Y."/>
            <person name="Lubonja R."/>
            <person name="Lui A."/>
            <person name="MacDonald P."/>
            <person name="Magnisalis V."/>
            <person name="Maru K."/>
            <person name="Matthews C."/>
            <person name="McCusker W."/>
            <person name="McDonough S."/>
            <person name="Mehta T."/>
            <person name="Meldrim J."/>
            <person name="Meneus L."/>
            <person name="Mihai O."/>
            <person name="Mihalev A."/>
            <person name="Mihova T."/>
            <person name="Mittelman R."/>
            <person name="Mlenga V."/>
            <person name="Montmayeur A."/>
            <person name="Mulrain L."/>
            <person name="Navidi A."/>
            <person name="Naylor J."/>
            <person name="Negash T."/>
            <person name="Nguyen T."/>
            <person name="Nguyen N."/>
            <person name="Nicol R."/>
            <person name="Norbu C."/>
            <person name="Norbu N."/>
            <person name="Novod N."/>
            <person name="O'Neill B."/>
            <person name="Osman S."/>
            <person name="Markiewicz E."/>
            <person name="Oyono O.L."/>
            <person name="Patti C."/>
            <person name="Phunkhang P."/>
            <person name="Pierre F."/>
            <person name="Priest M."/>
            <person name="Raghuraman S."/>
            <person name="Rege F."/>
            <person name="Reyes R."/>
            <person name="Rise C."/>
            <person name="Rogov P."/>
            <person name="Ross K."/>
            <person name="Ryan E."/>
            <person name="Settipalli S."/>
            <person name="Shea T."/>
            <person name="Sherpa N."/>
            <person name="Shi L."/>
            <person name="Shih D."/>
            <person name="Sparrow T."/>
            <person name="Spaulding J."/>
            <person name="Stalker J."/>
            <person name="Stange-Thomann N."/>
            <person name="Stavropoulos S."/>
            <person name="Stone C."/>
            <person name="Strader C."/>
            <person name="Tesfaye S."/>
            <person name="Thomson T."/>
            <person name="Thoulutsang Y."/>
            <person name="Thoulutsang D."/>
            <person name="Topham K."/>
            <person name="Topping I."/>
            <person name="Tsamla T."/>
            <person name="Vassiliev H."/>
            <person name="Vo A."/>
            <person name="Wangchuk T."/>
            <person name="Wangdi T."/>
            <person name="Weiand M."/>
            <person name="Wilkinson J."/>
            <person name="Wilson A."/>
            <person name="Yadav S."/>
            <person name="Young G."/>
            <person name="Yu Q."/>
            <person name="Zembek L."/>
            <person name="Zhong D."/>
            <person name="Zimmer A."/>
            <person name="Zwirko Z."/>
            <person name="Jaffe D.B."/>
            <person name="Alvarez P."/>
            <person name="Brockman W."/>
            <person name="Butler J."/>
            <person name="Chin C."/>
            <person name="Gnerre S."/>
            <person name="Grabherr M."/>
            <person name="Kleber M."/>
            <person name="Mauceli E."/>
            <person name="MacCallum I."/>
        </authorList>
    </citation>
    <scope>NUCLEOTIDE SEQUENCE [LARGE SCALE GENOMIC DNA]</scope>
    <source>
        <strain evidence="3">MSH-3 / Tucson 14011-0111.49</strain>
    </source>
</reference>
<feature type="signal peptide" evidence="1">
    <location>
        <begin position="1"/>
        <end position="22"/>
    </location>
</feature>
<evidence type="ECO:0000256" key="1">
    <source>
        <dbReference type="SAM" id="SignalP"/>
    </source>
</evidence>
<protein>
    <submittedName>
        <fullName evidence="2">GL13460</fullName>
    </submittedName>
</protein>
<keyword evidence="1" id="KW-0732">Signal</keyword>
<evidence type="ECO:0000313" key="2">
    <source>
        <dbReference type="EMBL" id="EDW39345.1"/>
    </source>
</evidence>
<dbReference type="EMBL" id="CH479186">
    <property type="protein sequence ID" value="EDW39345.1"/>
    <property type="molecule type" value="Genomic_DNA"/>
</dbReference>
<name>B4GNL9_DROPE</name>
<dbReference type="Proteomes" id="UP000008744">
    <property type="component" value="Unassembled WGS sequence"/>
</dbReference>
<accession>B4GNL9</accession>